<evidence type="ECO:0000256" key="3">
    <source>
        <dbReference type="ARBA" id="ARBA00007275"/>
    </source>
</evidence>
<dbReference type="GO" id="GO:0019144">
    <property type="term" value="F:ADP-sugar diphosphatase activity"/>
    <property type="evidence" value="ECO:0007669"/>
    <property type="project" value="TreeGrafter"/>
</dbReference>
<dbReference type="GO" id="GO:0046872">
    <property type="term" value="F:metal ion binding"/>
    <property type="evidence" value="ECO:0007669"/>
    <property type="project" value="UniProtKB-KW"/>
</dbReference>
<keyword evidence="9" id="KW-0460">Magnesium</keyword>
<gene>
    <name evidence="12" type="ORF">NOF55_17995</name>
</gene>
<evidence type="ECO:0000256" key="7">
    <source>
        <dbReference type="ARBA" id="ARBA00032162"/>
    </source>
</evidence>
<sequence>MSDRAGGIRVTERETLYRGFLHVEKLKIDQTLPDGRVAHLVREVHDHGHGAAILLYDAARGVVVLVRQFRTGPYVAGDDPFLLEVPAGLLDGEAPGEAICREAIEETGFFVAEAHRLFDVFASPGTLTEKITLFAAFVSPTDRVTNGGGLDAESEHIEFVELPLDEAFAKIGSGEIRDAKTVILLQWAMMNRAALDECRFPG</sequence>
<keyword evidence="9" id="KW-0479">Metal-binding</keyword>
<proteinExistence type="inferred from homology"/>
<comment type="caution">
    <text evidence="12">The sequence shown here is derived from an EMBL/GenBank/DDBJ whole genome shotgun (WGS) entry which is preliminary data.</text>
</comment>
<feature type="short sequence motif" description="Nudix box" evidence="10">
    <location>
        <begin position="88"/>
        <end position="109"/>
    </location>
</feature>
<dbReference type="SUPFAM" id="SSF55811">
    <property type="entry name" value="Nudix"/>
    <property type="match status" value="1"/>
</dbReference>
<organism evidence="12 13">
    <name type="scientific">Ectorhizobium quercum</name>
    <dbReference type="NCBI Taxonomy" id="2965071"/>
    <lineage>
        <taxon>Bacteria</taxon>
        <taxon>Pseudomonadati</taxon>
        <taxon>Pseudomonadota</taxon>
        <taxon>Alphaproteobacteria</taxon>
        <taxon>Hyphomicrobiales</taxon>
        <taxon>Rhizobiaceae</taxon>
        <taxon>Ectorhizobium</taxon>
    </lineage>
</organism>
<feature type="binding site" evidence="9">
    <location>
        <position position="87"/>
    </location>
    <ligand>
        <name>Mg(2+)</name>
        <dbReference type="ChEBI" id="CHEBI:18420"/>
        <label>1</label>
    </ligand>
</feature>
<evidence type="ECO:0000256" key="1">
    <source>
        <dbReference type="ARBA" id="ARBA00000847"/>
    </source>
</evidence>
<dbReference type="RefSeq" id="WP_306412503.1">
    <property type="nucleotide sequence ID" value="NZ_JANFPI010000006.1"/>
</dbReference>
<comment type="subunit">
    <text evidence="4">Homodimer.</text>
</comment>
<comment type="catalytic activity">
    <reaction evidence="1">
        <text>GDP-alpha-D-mannose + H2O = alpha-D-mannose 1-phosphate + GMP + 2 H(+)</text>
        <dbReference type="Rhea" id="RHEA:27978"/>
        <dbReference type="ChEBI" id="CHEBI:15377"/>
        <dbReference type="ChEBI" id="CHEBI:15378"/>
        <dbReference type="ChEBI" id="CHEBI:57527"/>
        <dbReference type="ChEBI" id="CHEBI:58115"/>
        <dbReference type="ChEBI" id="CHEBI:58409"/>
    </reaction>
</comment>
<dbReference type="PANTHER" id="PTHR11839">
    <property type="entry name" value="UDP/ADP-SUGAR PYROPHOSPHATASE"/>
    <property type="match status" value="1"/>
</dbReference>
<protein>
    <recommendedName>
        <fullName evidence="5">GDP-mannose pyrophosphatase</fullName>
    </recommendedName>
    <alternativeName>
        <fullName evidence="7">GDP-mannose hydrolase</fullName>
    </alternativeName>
    <alternativeName>
        <fullName evidence="8">GDPMK</fullName>
    </alternativeName>
</protein>
<feature type="domain" description="Nudix hydrolase" evidence="11">
    <location>
        <begin position="46"/>
        <end position="184"/>
    </location>
</feature>
<accession>A0AAE3N5N7</accession>
<evidence type="ECO:0000259" key="11">
    <source>
        <dbReference type="PROSITE" id="PS51462"/>
    </source>
</evidence>
<evidence type="ECO:0000313" key="13">
    <source>
        <dbReference type="Proteomes" id="UP001208771"/>
    </source>
</evidence>
<name>A0AAE3N5N7_9HYPH</name>
<evidence type="ECO:0000256" key="9">
    <source>
        <dbReference type="PIRSR" id="PIRSR604385-2"/>
    </source>
</evidence>
<evidence type="ECO:0000256" key="10">
    <source>
        <dbReference type="PIRSR" id="PIRSR604385-3"/>
    </source>
</evidence>
<dbReference type="Pfam" id="PF00293">
    <property type="entry name" value="NUDIX"/>
    <property type="match status" value="1"/>
</dbReference>
<keyword evidence="13" id="KW-1185">Reference proteome</keyword>
<evidence type="ECO:0000256" key="4">
    <source>
        <dbReference type="ARBA" id="ARBA00011738"/>
    </source>
</evidence>
<feature type="binding site" evidence="9">
    <location>
        <position position="155"/>
    </location>
    <ligand>
        <name>Mg(2+)</name>
        <dbReference type="ChEBI" id="CHEBI:18420"/>
        <label>1</label>
    </ligand>
</feature>
<dbReference type="InterPro" id="IPR015797">
    <property type="entry name" value="NUDIX_hydrolase-like_dom_sf"/>
</dbReference>
<dbReference type="AlphaFoldDB" id="A0AAE3N5N7"/>
<dbReference type="Gene3D" id="3.90.79.10">
    <property type="entry name" value="Nucleoside Triphosphate Pyrophosphohydrolase"/>
    <property type="match status" value="1"/>
</dbReference>
<feature type="binding site" evidence="9">
    <location>
        <position position="102"/>
    </location>
    <ligand>
        <name>Mg(2+)</name>
        <dbReference type="ChEBI" id="CHEBI:18420"/>
        <label>1</label>
    </ligand>
</feature>
<feature type="binding site" evidence="9">
    <location>
        <position position="106"/>
    </location>
    <ligand>
        <name>Mg(2+)</name>
        <dbReference type="ChEBI" id="CHEBI:18420"/>
        <label>1</label>
    </ligand>
</feature>
<dbReference type="GO" id="GO:0005829">
    <property type="term" value="C:cytosol"/>
    <property type="evidence" value="ECO:0007669"/>
    <property type="project" value="TreeGrafter"/>
</dbReference>
<dbReference type="Proteomes" id="UP001208771">
    <property type="component" value="Unassembled WGS sequence"/>
</dbReference>
<evidence type="ECO:0000313" key="12">
    <source>
        <dbReference type="EMBL" id="MCX8999002.1"/>
    </source>
</evidence>
<reference evidence="12" key="1">
    <citation type="submission" date="2022-07" db="EMBL/GenBank/DDBJ databases">
        <title>Ectorhizobium quercum gen.nov., sp. nov.</title>
        <authorList>
            <person name="Ma T."/>
            <person name="Li Y."/>
        </authorList>
    </citation>
    <scope>NUCLEOTIDE SEQUENCE</scope>
    <source>
        <strain evidence="12">BDR2-2</strain>
    </source>
</reference>
<comment type="cofactor">
    <cofactor evidence="2 9">
        <name>Mg(2+)</name>
        <dbReference type="ChEBI" id="CHEBI:18420"/>
    </cofactor>
</comment>
<evidence type="ECO:0000256" key="8">
    <source>
        <dbReference type="ARBA" id="ARBA00032272"/>
    </source>
</evidence>
<dbReference type="PROSITE" id="PS51462">
    <property type="entry name" value="NUDIX"/>
    <property type="match status" value="1"/>
</dbReference>
<dbReference type="PANTHER" id="PTHR11839:SF18">
    <property type="entry name" value="NUDIX HYDROLASE DOMAIN-CONTAINING PROTEIN"/>
    <property type="match status" value="1"/>
</dbReference>
<dbReference type="GO" id="GO:0019693">
    <property type="term" value="P:ribose phosphate metabolic process"/>
    <property type="evidence" value="ECO:0007669"/>
    <property type="project" value="TreeGrafter"/>
</dbReference>
<evidence type="ECO:0000256" key="2">
    <source>
        <dbReference type="ARBA" id="ARBA00001946"/>
    </source>
</evidence>
<dbReference type="NCBIfam" id="TIGR00052">
    <property type="entry name" value="nudix-type nucleoside diphosphatase, YffH/AdpP family"/>
    <property type="match status" value="1"/>
</dbReference>
<comment type="similarity">
    <text evidence="3">Belongs to the Nudix hydrolase family. NudK subfamily.</text>
</comment>
<dbReference type="InterPro" id="IPR000086">
    <property type="entry name" value="NUDIX_hydrolase_dom"/>
</dbReference>
<keyword evidence="6" id="KW-0378">Hydrolase</keyword>
<dbReference type="GO" id="GO:0006753">
    <property type="term" value="P:nucleoside phosphate metabolic process"/>
    <property type="evidence" value="ECO:0007669"/>
    <property type="project" value="TreeGrafter"/>
</dbReference>
<dbReference type="InterPro" id="IPR004385">
    <property type="entry name" value="NDP_pyrophosphatase"/>
</dbReference>
<dbReference type="EMBL" id="JANFPI010000006">
    <property type="protein sequence ID" value="MCX8999002.1"/>
    <property type="molecule type" value="Genomic_DNA"/>
</dbReference>
<evidence type="ECO:0000256" key="6">
    <source>
        <dbReference type="ARBA" id="ARBA00022801"/>
    </source>
</evidence>
<dbReference type="CDD" id="cd24157">
    <property type="entry name" value="NUDIX_GDPMK"/>
    <property type="match status" value="1"/>
</dbReference>
<evidence type="ECO:0000256" key="5">
    <source>
        <dbReference type="ARBA" id="ARBA00016377"/>
    </source>
</evidence>